<dbReference type="Gene3D" id="3.40.1190.20">
    <property type="match status" value="1"/>
</dbReference>
<dbReference type="GO" id="GO:0008478">
    <property type="term" value="F:pyridoxal kinase activity"/>
    <property type="evidence" value="ECO:0007669"/>
    <property type="project" value="UniProtKB-EC"/>
</dbReference>
<dbReference type="InterPro" id="IPR029056">
    <property type="entry name" value="Ribokinase-like"/>
</dbReference>
<gene>
    <name evidence="3" type="primary">pdxK</name>
    <name evidence="3" type="ORF">DSM106044_00372</name>
</gene>
<dbReference type="EC" id="2.7.1.35" evidence="3"/>
<dbReference type="AlphaFoldDB" id="A0A4U8QFH1"/>
<dbReference type="Pfam" id="PF08543">
    <property type="entry name" value="Phos_pyr_kin"/>
    <property type="match status" value="1"/>
</dbReference>
<keyword evidence="1" id="KW-0784">Thiamine biosynthesis</keyword>
<dbReference type="InterPro" id="IPR013749">
    <property type="entry name" value="PM/HMP-P_kinase-1"/>
</dbReference>
<keyword evidence="3" id="KW-0808">Transferase</keyword>
<evidence type="ECO:0000313" key="4">
    <source>
        <dbReference type="Proteomes" id="UP000306509"/>
    </source>
</evidence>
<dbReference type="GO" id="GO:0008972">
    <property type="term" value="F:phosphomethylpyrimidine kinase activity"/>
    <property type="evidence" value="ECO:0007669"/>
    <property type="project" value="TreeGrafter"/>
</dbReference>
<keyword evidence="4" id="KW-1185">Reference proteome</keyword>
<evidence type="ECO:0000259" key="2">
    <source>
        <dbReference type="Pfam" id="PF08543"/>
    </source>
</evidence>
<comment type="caution">
    <text evidence="3">The sequence shown here is derived from an EMBL/GenBank/DDBJ whole genome shotgun (WGS) entry which is preliminary data.</text>
</comment>
<evidence type="ECO:0000313" key="3">
    <source>
        <dbReference type="EMBL" id="TLD02873.1"/>
    </source>
</evidence>
<dbReference type="GO" id="GO:0005829">
    <property type="term" value="C:cytosol"/>
    <property type="evidence" value="ECO:0007669"/>
    <property type="project" value="TreeGrafter"/>
</dbReference>
<dbReference type="PANTHER" id="PTHR20858:SF17">
    <property type="entry name" value="HYDROXYMETHYLPYRIMIDINE_PHOSPHOMETHYLPYRIMIDINE KINASE THI20-RELATED"/>
    <property type="match status" value="1"/>
</dbReference>
<evidence type="ECO:0000256" key="1">
    <source>
        <dbReference type="ARBA" id="ARBA00022977"/>
    </source>
</evidence>
<feature type="domain" description="Pyridoxamine kinase/Phosphomethylpyrimidine kinase" evidence="2">
    <location>
        <begin position="27"/>
        <end position="253"/>
    </location>
</feature>
<dbReference type="NCBIfam" id="NF005491">
    <property type="entry name" value="PRK07105.1"/>
    <property type="match status" value="1"/>
</dbReference>
<dbReference type="SUPFAM" id="SSF53613">
    <property type="entry name" value="Ribokinase-like"/>
    <property type="match status" value="1"/>
</dbReference>
<dbReference type="RefSeq" id="WP_027294104.1">
    <property type="nucleotide sequence ID" value="NZ_JTGN01000007.1"/>
</dbReference>
<accession>A0A4U8QFH1</accession>
<protein>
    <submittedName>
        <fullName evidence="3">Pyridoxine kinase</fullName>
        <ecNumber evidence="3">2.7.1.35</ecNumber>
    </submittedName>
</protein>
<proteinExistence type="predicted"/>
<dbReference type="GO" id="GO:0008902">
    <property type="term" value="F:hydroxymethylpyrimidine kinase activity"/>
    <property type="evidence" value="ECO:0007669"/>
    <property type="project" value="TreeGrafter"/>
</dbReference>
<name>A0A4U8QFH1_9FIRM</name>
<organism evidence="3 4">
    <name type="scientific">Robinsoniella peoriensis</name>
    <dbReference type="NCBI Taxonomy" id="180332"/>
    <lineage>
        <taxon>Bacteria</taxon>
        <taxon>Bacillati</taxon>
        <taxon>Bacillota</taxon>
        <taxon>Clostridia</taxon>
        <taxon>Lachnospirales</taxon>
        <taxon>Lachnospiraceae</taxon>
        <taxon>Robinsoniella</taxon>
    </lineage>
</organism>
<dbReference type="STRING" id="180332.GCA_000797495_05492"/>
<dbReference type="GO" id="GO:0009228">
    <property type="term" value="P:thiamine biosynthetic process"/>
    <property type="evidence" value="ECO:0007669"/>
    <property type="project" value="UniProtKB-KW"/>
</dbReference>
<sequence>MKPIKRVAVIHDMCSVGKAAMTNILPVFSIMGIEPCPVPTMILSTHTGGFGKPVMMPLPSFVTEAAKHFKNNQISFDYIFIGYLGNIQVVREVLQFLKYFPDADVLFDPIMGDHGSFYMNFDESYNQAMWELLPYSTLVTPNYTESCLLTGESCLEYSNEEQIARIAEKLRRKGCRCSVITSVPLQDFPQSIALCEGETVEILSKASTGRSYHGTGDLFASVLLGKLMKGLSLAAAAKEAHQFVCKCIQSSDQNGYPVKEGVLLEPNLKYLLP</sequence>
<reference evidence="3 4" key="1">
    <citation type="journal article" date="2019" name="Anaerobe">
        <title>Detection of Robinsoniella peoriensis in multiple bone samples of a trauma patient.</title>
        <authorList>
            <person name="Schrottner P."/>
            <person name="Hartwich K."/>
            <person name="Bunk B."/>
            <person name="Schober I."/>
            <person name="Helbig S."/>
            <person name="Rudolph W.W."/>
            <person name="Gunzer F."/>
        </authorList>
    </citation>
    <scope>NUCLEOTIDE SEQUENCE [LARGE SCALE GENOMIC DNA]</scope>
    <source>
        <strain evidence="3 4">DSM 106044</strain>
    </source>
</reference>
<dbReference type="PANTHER" id="PTHR20858">
    <property type="entry name" value="PHOSPHOMETHYLPYRIMIDINE KINASE"/>
    <property type="match status" value="1"/>
</dbReference>
<dbReference type="Proteomes" id="UP000306509">
    <property type="component" value="Unassembled WGS sequence"/>
</dbReference>
<keyword evidence="3" id="KW-0418">Kinase</keyword>
<dbReference type="EMBL" id="QGQD01000006">
    <property type="protein sequence ID" value="TLD02873.1"/>
    <property type="molecule type" value="Genomic_DNA"/>
</dbReference>